<dbReference type="RefSeq" id="WP_136347868.1">
    <property type="nucleotide sequence ID" value="NZ_SSOC01000003.1"/>
</dbReference>
<comment type="caution">
    <text evidence="1">The sequence shown here is derived from an EMBL/GenBank/DDBJ whole genome shotgun (WGS) entry which is preliminary data.</text>
</comment>
<gene>
    <name evidence="1" type="ORF">E6C76_08845</name>
</gene>
<proteinExistence type="predicted"/>
<dbReference type="OrthoDB" id="8557243at2"/>
<evidence type="ECO:0000313" key="2">
    <source>
        <dbReference type="Proteomes" id="UP000308430"/>
    </source>
</evidence>
<sequence>MKLLSKFVSLFSTPPPPPPEVGEGLNRIGELFGPSVANERNFERRLAEPVANALSYCDRLVAALPPSIDIHRAAFAENPLVHALFASADDIPLTLARSAALREYMEQPQAWLDDHFHALLAARRHEKKVLGAANRGQMIATDVPQRLLYFSDQAMTLPAADEAGARARLRQAAFDSLLQSFVSHLDTLRHGREDLLVERELERVRLRTSRDAEMQERYARRLDELDARLRADSDALQPEHQIGALAELLMAPEQALSMAPLSFRVDRAGKLVEGEAPAGEPLHTLSFIELTSRDRRRHVVLPVRIPREDLTRALEQARVERDRIVLI</sequence>
<dbReference type="Proteomes" id="UP000308430">
    <property type="component" value="Unassembled WGS sequence"/>
</dbReference>
<dbReference type="AlphaFoldDB" id="A0A4S4B0U5"/>
<organism evidence="1 2">
    <name type="scientific">Pseudothauera nasutitermitis</name>
    <dbReference type="NCBI Taxonomy" id="2565930"/>
    <lineage>
        <taxon>Bacteria</taxon>
        <taxon>Pseudomonadati</taxon>
        <taxon>Pseudomonadota</taxon>
        <taxon>Betaproteobacteria</taxon>
        <taxon>Rhodocyclales</taxon>
        <taxon>Zoogloeaceae</taxon>
        <taxon>Pseudothauera</taxon>
    </lineage>
</organism>
<keyword evidence="2" id="KW-1185">Reference proteome</keyword>
<evidence type="ECO:0000313" key="1">
    <source>
        <dbReference type="EMBL" id="THF65662.1"/>
    </source>
</evidence>
<dbReference type="EMBL" id="SSOC01000003">
    <property type="protein sequence ID" value="THF65662.1"/>
    <property type="molecule type" value="Genomic_DNA"/>
</dbReference>
<reference evidence="1 2" key="1">
    <citation type="submission" date="2019-04" db="EMBL/GenBank/DDBJ databases">
        <title>Azoarcus nasutitermitis sp. nov. isolated from termite nest.</title>
        <authorList>
            <person name="Lin S.-Y."/>
            <person name="Hameed A."/>
            <person name="Hsu Y.-H."/>
            <person name="Young C.-C."/>
        </authorList>
    </citation>
    <scope>NUCLEOTIDE SEQUENCE [LARGE SCALE GENOMIC DNA]</scope>
    <source>
        <strain evidence="1 2">CC-YHH838</strain>
    </source>
</reference>
<name>A0A4S4B0U5_9RHOO</name>
<accession>A0A4S4B0U5</accession>
<protein>
    <submittedName>
        <fullName evidence="1">Uncharacterized protein</fullName>
    </submittedName>
</protein>